<proteinExistence type="inferred from homology"/>
<evidence type="ECO:0000313" key="11">
    <source>
        <dbReference type="Proteomes" id="UP001153636"/>
    </source>
</evidence>
<dbReference type="InterPro" id="IPR024990">
    <property type="entry name" value="Apc1"/>
</dbReference>
<organism evidence="10 11">
    <name type="scientific">Psylliodes chrysocephalus</name>
    <dbReference type="NCBI Taxonomy" id="3402493"/>
    <lineage>
        <taxon>Eukaryota</taxon>
        <taxon>Metazoa</taxon>
        <taxon>Ecdysozoa</taxon>
        <taxon>Arthropoda</taxon>
        <taxon>Hexapoda</taxon>
        <taxon>Insecta</taxon>
        <taxon>Pterygota</taxon>
        <taxon>Neoptera</taxon>
        <taxon>Endopterygota</taxon>
        <taxon>Coleoptera</taxon>
        <taxon>Polyphaga</taxon>
        <taxon>Cucujiformia</taxon>
        <taxon>Chrysomeloidea</taxon>
        <taxon>Chrysomelidae</taxon>
        <taxon>Galerucinae</taxon>
        <taxon>Alticini</taxon>
        <taxon>Psylliodes</taxon>
    </lineage>
</organism>
<evidence type="ECO:0008006" key="12">
    <source>
        <dbReference type="Google" id="ProtNLM"/>
    </source>
</evidence>
<comment type="similarity">
    <text evidence="1">Belongs to the APC1 family.</text>
</comment>
<name>A0A9P0G9I1_9CUCU</name>
<dbReference type="Pfam" id="PF20518">
    <property type="entry name" value="Apc1_MidN"/>
    <property type="match status" value="1"/>
</dbReference>
<dbReference type="GO" id="GO:0005680">
    <property type="term" value="C:anaphase-promoting complex"/>
    <property type="evidence" value="ECO:0007669"/>
    <property type="project" value="InterPro"/>
</dbReference>
<dbReference type="InterPro" id="IPR046794">
    <property type="entry name" value="Apc1_MidN"/>
</dbReference>
<evidence type="ECO:0000313" key="10">
    <source>
        <dbReference type="EMBL" id="CAH1101810.1"/>
    </source>
</evidence>
<dbReference type="InterPro" id="IPR011989">
    <property type="entry name" value="ARM-like"/>
</dbReference>
<feature type="domain" description="Anaphase-promoting complex subunit 1 C-terminal" evidence="7">
    <location>
        <begin position="1814"/>
        <end position="1965"/>
    </location>
</feature>
<evidence type="ECO:0000259" key="9">
    <source>
        <dbReference type="Pfam" id="PF21282"/>
    </source>
</evidence>
<evidence type="ECO:0000259" key="7">
    <source>
        <dbReference type="Pfam" id="PF18122"/>
    </source>
</evidence>
<evidence type="ECO:0000256" key="1">
    <source>
        <dbReference type="ARBA" id="ARBA00010547"/>
    </source>
</evidence>
<dbReference type="Pfam" id="PF21282">
    <property type="entry name" value="APC1_3rd"/>
    <property type="match status" value="1"/>
</dbReference>
<evidence type="ECO:0000256" key="6">
    <source>
        <dbReference type="SAM" id="MobiDB-lite"/>
    </source>
</evidence>
<evidence type="ECO:0000256" key="2">
    <source>
        <dbReference type="ARBA" id="ARBA00022618"/>
    </source>
</evidence>
<dbReference type="GO" id="GO:0007091">
    <property type="term" value="P:metaphase/anaphase transition of mitotic cell cycle"/>
    <property type="evidence" value="ECO:0007669"/>
    <property type="project" value="TreeGrafter"/>
</dbReference>
<dbReference type="InterPro" id="IPR041221">
    <property type="entry name" value="APC1_C"/>
</dbReference>
<dbReference type="GO" id="GO:0031145">
    <property type="term" value="P:anaphase-promoting complex-dependent catabolic process"/>
    <property type="evidence" value="ECO:0007669"/>
    <property type="project" value="TreeGrafter"/>
</dbReference>
<feature type="region of interest" description="Disordered" evidence="6">
    <location>
        <begin position="1"/>
        <end position="26"/>
    </location>
</feature>
<evidence type="ECO:0000256" key="4">
    <source>
        <dbReference type="ARBA" id="ARBA00022776"/>
    </source>
</evidence>
<reference evidence="10" key="1">
    <citation type="submission" date="2022-01" db="EMBL/GenBank/DDBJ databases">
        <authorList>
            <person name="King R."/>
        </authorList>
    </citation>
    <scope>NUCLEOTIDE SEQUENCE</scope>
</reference>
<dbReference type="Proteomes" id="UP001153636">
    <property type="component" value="Chromosome 12"/>
</dbReference>
<dbReference type="OrthoDB" id="26401at2759"/>
<feature type="compositionally biased region" description="Polar residues" evidence="6">
    <location>
        <begin position="765"/>
        <end position="776"/>
    </location>
</feature>
<keyword evidence="5" id="KW-0131">Cell cycle</keyword>
<evidence type="ECO:0000256" key="5">
    <source>
        <dbReference type="ARBA" id="ARBA00023306"/>
    </source>
</evidence>
<dbReference type="Pfam" id="PF18122">
    <property type="entry name" value="APC1_C"/>
    <property type="match status" value="1"/>
</dbReference>
<protein>
    <recommendedName>
        <fullName evidence="12">Anaphase-promoting complex subunit 1</fullName>
    </recommendedName>
</protein>
<evidence type="ECO:0000259" key="8">
    <source>
        <dbReference type="Pfam" id="PF20518"/>
    </source>
</evidence>
<dbReference type="GO" id="GO:0051301">
    <property type="term" value="P:cell division"/>
    <property type="evidence" value="ECO:0007669"/>
    <property type="project" value="UniProtKB-KW"/>
</dbReference>
<dbReference type="PANTHER" id="PTHR12827">
    <property type="entry name" value="MEIOTIC CHECKPOINT REGULATOR TSG24 FAMILY MEMBER"/>
    <property type="match status" value="1"/>
</dbReference>
<keyword evidence="2" id="KW-0132">Cell division</keyword>
<dbReference type="Gene3D" id="1.25.10.10">
    <property type="entry name" value="Leucine-rich Repeat Variant"/>
    <property type="match status" value="2"/>
</dbReference>
<dbReference type="PANTHER" id="PTHR12827:SF3">
    <property type="entry name" value="ANAPHASE-PROMOTING COMPLEX SUBUNIT 1"/>
    <property type="match status" value="1"/>
</dbReference>
<dbReference type="InterPro" id="IPR048971">
    <property type="entry name" value="Apc1_3rd"/>
</dbReference>
<keyword evidence="3" id="KW-0677">Repeat</keyword>
<feature type="region of interest" description="Disordered" evidence="6">
    <location>
        <begin position="753"/>
        <end position="776"/>
    </location>
</feature>
<keyword evidence="11" id="KW-1185">Reference proteome</keyword>
<sequence>MIAASDPQEYVPSGRQQALRHPGPVETTVNSNLSDLDELLLNKFEKVSLADTKRTEWWILRKVQEQKHYHKETAEIDKIEIRSYINPGNYKSRYSDVEDSLSLKSHSDTSFNKFGKRLSDVNASKFSNKRLSVENELRGEKSGYESNKCLYNKTKSNEEPVFKTKKDSTYMEDELYVNGHTVTWSRGLVNNHDDLDNGRKIICSYTSDFVVKQALWCTFYCECPVFDDTIIDFANSDEPSGNPVEAVCITDSHTIRVFTPKGEDYTVSVPFVLNKLWNTKFGIFITKEIGSFPKDHIYEMRASLYSLAYPLDDICPVVLNHNGSLSILNNNNMQVVFTSDNPSICLMYDTASKQHSVYRIRKIRPDEQDFGDKLSNMCTTQSNKLKSKLSMWENVVNSRNVPPSPISAISTAGHLLPNSRSQSSMAMMSRCQSPAPTTYNSPWLEQNSKLNNSMKNSAISAKSYFDLSKTVSFLRANPTICLDYLWTDNYSIQDSNMAAPASKVFFTDDLVGQKYLCYILESRSQLSIVKVDFSGRNLIFGMLTSISAKDAVPIPHLHMLVILEHSGNVTLYSGLNIIGKLHIGGTLAQHTPSPYIRRTTLQLNFSPYPRRSSLLPHLKSTDPKFDEHLLSPVLPALSSMGTRNPVLDMSYTDRDNRKVVLNGLIDAIEDRLTLKYSDGTFYRITLPSLSSTSLVESCLVTLRQILQKDIAAVLLCRWYATKNVIGAQDVTFEQEWSMFTALVLELLGYDDDQDNDSSKDPPITPSSLSKKQKYSSGTDDDWLYLCSCDHSKVNESLSNTIKIEKSHNKSKIDDDFKESIDARGVLFPYIRQIHFSLHLLYEDIKLNTLRSEELLPLMKFLNQLSVDLNLKEYNLYYWLDFPEQAVLKASSVIPQSELKNINFWPGCSETPCSIFRCIYEMLDGKNVQPYPYLTNVNTRSRDIVQLCGILSQANSGMTSYREVFLESFIKEINNTTFEELPQTPWKQKSVLNDCRAIEQVVLLMVEMKITTSFLDTLPISIFYLLYNALWKCRENPPADWPAEAYYLLWREDLAAEAVKIEKERQESSQELLGMYSSTQLEDVMPGIKADFEQVDGMEDTDNSLMKLRFSDDVRVNETRKMLQSSRPVPIVLTQRPDVSDHDFIEEQEKHLYGICIRTMALPVGRGMFTLRTATPVITEPLPAPPLCLTGKAPPRGTTVDLNHIDTPANMNLWPLFHNGVANGLRITPDAHNIDNTWIIFNKCKGGNELQMEHAGFLLALGLNGHLKNLAFNSTFNYLEKLHEMTSVGILLGLSAAFRGTAHPCLTKTLAIHVEALLPPTSMELDIPQTLQVAGLLGIGLVYQGSANRHMTEVLLTEIGRPPGPEMENSIDRESYSLAAGLALGLVTLKHGEHPSGLSDLNVPDTLHYYMVGGNKRPLTGSQKDKYKTASFQIREGTSVNLDVTAPGSTLALGLMYLGTNNKAVADWMAPPQTQYLLDFVRPDFLLLRTLSRSLILWNQVEPTKEWVENQVPSTIRPYCMVKPCHNLDVDYEAMNQSYCNIVAGASFALGLKFAGTADEEAYETLLYFCHVFTSLTGKSIADLAGKSTIETCLNVLLLSVSMVMAGTGNLEIMRLVRHLRRRVGVSNSQVVTYGSHLAIHMALGLLFLGGGRYTLSNTPSSVAALICAFYPKFPTHSNDNRYHLQAFRHLYVLAVEPRLIIPKEVHIDEICYANLRVVKLGGAVMNIKGPGIIPDLNTLLKVEVNDERYWPVVFQRGKNWELLERILSTTGYIEVKQRAGCLSYILDKFGYHSQLARTLTHSTVVPWDPSPTSITLFTSDKCVKLFCKHFLTGDKSKETSTVEGRLKQCLSKITYDAVVKDKLIVIVVFIALVKVILDLELSPCTSNIWQFKIIAKQILKSHSSNLLSKEITLSLRQEFLQHFDGWEEPLKPSLQKFLTSLDFAGNIDKQISKRLATYIIFYDFPWKCEIRRGEFLEMFGNLMKSGLCTETVEKIVKLLN</sequence>
<accession>A0A9P0G9I1</accession>
<keyword evidence="4" id="KW-0498">Mitosis</keyword>
<gene>
    <name evidence="10" type="ORF">PSYICH_LOCUS3336</name>
</gene>
<evidence type="ECO:0000256" key="3">
    <source>
        <dbReference type="ARBA" id="ARBA00022737"/>
    </source>
</evidence>
<dbReference type="EMBL" id="OV651824">
    <property type="protein sequence ID" value="CAH1101810.1"/>
    <property type="molecule type" value="Genomic_DNA"/>
</dbReference>
<dbReference type="GO" id="GO:0070979">
    <property type="term" value="P:protein K11-linked ubiquitination"/>
    <property type="evidence" value="ECO:0007669"/>
    <property type="project" value="TreeGrafter"/>
</dbReference>
<dbReference type="GO" id="GO:0060090">
    <property type="term" value="F:molecular adaptor activity"/>
    <property type="evidence" value="ECO:0007669"/>
    <property type="project" value="TreeGrafter"/>
</dbReference>
<feature type="domain" description="Anaphase-promoting complex subunit 1 beta-sandwich" evidence="9">
    <location>
        <begin position="1698"/>
        <end position="1778"/>
    </location>
</feature>
<feature type="domain" description="Anaphase-promoting complex subunit 1 middle" evidence="8">
    <location>
        <begin position="752"/>
        <end position="1054"/>
    </location>
</feature>